<dbReference type="Proteomes" id="UP000789570">
    <property type="component" value="Unassembled WGS sequence"/>
</dbReference>
<proteinExistence type="predicted"/>
<name>A0A9N8W3H8_9GLOM</name>
<accession>A0A9N8W3H8</accession>
<evidence type="ECO:0000313" key="2">
    <source>
        <dbReference type="Proteomes" id="UP000789570"/>
    </source>
</evidence>
<dbReference type="EMBL" id="CAJVPQ010000373">
    <property type="protein sequence ID" value="CAG8475770.1"/>
    <property type="molecule type" value="Genomic_DNA"/>
</dbReference>
<dbReference type="AlphaFoldDB" id="A0A9N8W3H8"/>
<reference evidence="1" key="1">
    <citation type="submission" date="2021-06" db="EMBL/GenBank/DDBJ databases">
        <authorList>
            <person name="Kallberg Y."/>
            <person name="Tangrot J."/>
            <person name="Rosling A."/>
        </authorList>
    </citation>
    <scope>NUCLEOTIDE SEQUENCE</scope>
    <source>
        <strain evidence="1">UK204</strain>
    </source>
</reference>
<sequence length="87" mass="9374">MDSWKFAKTKETLLSFNPFSLVGGNLTGKSGKDIKDFVATKFSLKSYMFLSLLITHMDISTSEAGSFIKTIGLIIPVTGLIVLTGPG</sequence>
<gene>
    <name evidence="1" type="ORF">FCALED_LOCUS2458</name>
</gene>
<evidence type="ECO:0000313" key="1">
    <source>
        <dbReference type="EMBL" id="CAG8475770.1"/>
    </source>
</evidence>
<organism evidence="1 2">
    <name type="scientific">Funneliformis caledonium</name>
    <dbReference type="NCBI Taxonomy" id="1117310"/>
    <lineage>
        <taxon>Eukaryota</taxon>
        <taxon>Fungi</taxon>
        <taxon>Fungi incertae sedis</taxon>
        <taxon>Mucoromycota</taxon>
        <taxon>Glomeromycotina</taxon>
        <taxon>Glomeromycetes</taxon>
        <taxon>Glomerales</taxon>
        <taxon>Glomeraceae</taxon>
        <taxon>Funneliformis</taxon>
    </lineage>
</organism>
<protein>
    <submittedName>
        <fullName evidence="1">7006_t:CDS:1</fullName>
    </submittedName>
</protein>
<keyword evidence="2" id="KW-1185">Reference proteome</keyword>
<comment type="caution">
    <text evidence="1">The sequence shown here is derived from an EMBL/GenBank/DDBJ whole genome shotgun (WGS) entry which is preliminary data.</text>
</comment>